<evidence type="ECO:0000259" key="1">
    <source>
        <dbReference type="Pfam" id="PF17667"/>
    </source>
</evidence>
<dbReference type="OMA" id="WICIFYG"/>
<feature type="domain" description="Fungal-type protein kinase" evidence="1">
    <location>
        <begin position="3"/>
        <end position="224"/>
    </location>
</feature>
<dbReference type="PANTHER" id="PTHR38248">
    <property type="entry name" value="FUNK1 6"/>
    <property type="match status" value="1"/>
</dbReference>
<sequence length="317" mass="36130">MMKRVKNVARYYHYETVRIDDKDDDVLTIRKGLSIPISKNEKGGFKVTVRDSRSQRRQSQGNITGQKRSFDCMNTAFSPPPSKCTQSSSLFTSAGSSTPFNRVHRRVVIRDYGKPIYESSSKATLLTGLAGCIEGYMSLHDEAGLIQCDISPHNLMVNEDMDNPSWPAFLIDLDLAIKTQQDGSSGTQGKTGTRAFMAIGVLYGEKHCFMHDLESFFWVLFWICIHYDGPGKGRIVEHFDEWNYVSTEKLANEKKGMISDEGDFLRILENSFTPYYQSLIPCVNRLRRLVFPDGGRWKKPNFNLPQNMIETLQYCTI</sequence>
<dbReference type="Proteomes" id="UP000002059">
    <property type="component" value="Partially assembled WGS sequence"/>
</dbReference>
<dbReference type="SUPFAM" id="SSF56112">
    <property type="entry name" value="Protein kinase-like (PK-like)"/>
    <property type="match status" value="1"/>
</dbReference>
<evidence type="ECO:0000313" key="3">
    <source>
        <dbReference type="Proteomes" id="UP000002059"/>
    </source>
</evidence>
<dbReference type="HOGENOM" id="CLU_005513_0_0_1"/>
<keyword evidence="3" id="KW-1185">Reference proteome</keyword>
<name>A0A0A2V3R1_PARBA</name>
<proteinExistence type="predicted"/>
<organism evidence="2 3">
    <name type="scientific">Paracoccidioides lutzii (strain ATCC MYA-826 / Pb01)</name>
    <name type="common">Paracoccidioides brasiliensis</name>
    <dbReference type="NCBI Taxonomy" id="502779"/>
    <lineage>
        <taxon>Eukaryota</taxon>
        <taxon>Fungi</taxon>
        <taxon>Dikarya</taxon>
        <taxon>Ascomycota</taxon>
        <taxon>Pezizomycotina</taxon>
        <taxon>Eurotiomycetes</taxon>
        <taxon>Eurotiomycetidae</taxon>
        <taxon>Onygenales</taxon>
        <taxon>Ajellomycetaceae</taxon>
        <taxon>Paracoccidioides</taxon>
    </lineage>
</organism>
<dbReference type="STRING" id="502779.A0A0A2V3R1"/>
<dbReference type="GeneID" id="26971026"/>
<dbReference type="EMBL" id="KN294012">
    <property type="protein sequence ID" value="KGQ01017.1"/>
    <property type="molecule type" value="Genomic_DNA"/>
</dbReference>
<dbReference type="PANTHER" id="PTHR38248:SF2">
    <property type="entry name" value="FUNK1 11"/>
    <property type="match status" value="1"/>
</dbReference>
<reference evidence="2 3" key="1">
    <citation type="journal article" date="2011" name="PLoS Genet.">
        <title>Comparative genomic analysis of human fungal pathogens causing paracoccidioidomycosis.</title>
        <authorList>
            <person name="Desjardins C.A."/>
            <person name="Champion M.D."/>
            <person name="Holder J.W."/>
            <person name="Muszewska A."/>
            <person name="Goldberg J."/>
            <person name="Bailao A.M."/>
            <person name="Brigido M.M."/>
            <person name="Ferreira M.E."/>
            <person name="Garcia A.M."/>
            <person name="Grynberg M."/>
            <person name="Gujja S."/>
            <person name="Heiman D.I."/>
            <person name="Henn M.R."/>
            <person name="Kodira C.D."/>
            <person name="Leon-Narvaez H."/>
            <person name="Longo L.V."/>
            <person name="Ma L.J."/>
            <person name="Malavazi I."/>
            <person name="Matsuo A.L."/>
            <person name="Morais F.V."/>
            <person name="Pereira M."/>
            <person name="Rodriguez-Brito S."/>
            <person name="Sakthikumar S."/>
            <person name="Salem-Izacc S.M."/>
            <person name="Sykes S.M."/>
            <person name="Teixeira M.M."/>
            <person name="Vallejo M.C."/>
            <person name="Walter M.E."/>
            <person name="Yandava C."/>
            <person name="Young S."/>
            <person name="Zeng Q."/>
            <person name="Zucker J."/>
            <person name="Felipe M.S."/>
            <person name="Goldman G.H."/>
            <person name="Haas B.J."/>
            <person name="McEwen J.G."/>
            <person name="Nino-Vega G."/>
            <person name="Puccia R."/>
            <person name="San-Blas G."/>
            <person name="Soares C.M."/>
            <person name="Birren B.W."/>
            <person name="Cuomo C.A."/>
        </authorList>
    </citation>
    <scope>NUCLEOTIDE SEQUENCE [LARGE SCALE GENOMIC DNA]</scope>
    <source>
        <strain evidence="3">ATCC MYA-826 / Pb01</strain>
    </source>
</reference>
<evidence type="ECO:0000313" key="2">
    <source>
        <dbReference type="EMBL" id="KGQ01017.1"/>
    </source>
</evidence>
<dbReference type="RefSeq" id="XP_015702576.1">
    <property type="nucleotide sequence ID" value="XM_015847832.1"/>
</dbReference>
<dbReference type="InterPro" id="IPR040976">
    <property type="entry name" value="Pkinase_fungal"/>
</dbReference>
<dbReference type="OrthoDB" id="4177776at2759"/>
<dbReference type="VEuPathDB" id="FungiDB:PAAG_12329"/>
<accession>A0A0A2V3R1</accession>
<dbReference type="InterPro" id="IPR011009">
    <property type="entry name" value="Kinase-like_dom_sf"/>
</dbReference>
<protein>
    <recommendedName>
        <fullName evidence="1">Fungal-type protein kinase domain-containing protein</fullName>
    </recommendedName>
</protein>
<dbReference type="Gene3D" id="1.10.510.10">
    <property type="entry name" value="Transferase(Phosphotransferase) domain 1"/>
    <property type="match status" value="1"/>
</dbReference>
<dbReference type="Pfam" id="PF17667">
    <property type="entry name" value="Pkinase_fungal"/>
    <property type="match status" value="1"/>
</dbReference>
<dbReference type="AlphaFoldDB" id="A0A0A2V3R1"/>
<dbReference type="KEGG" id="pbl:PAAG_12329"/>
<gene>
    <name evidence="2" type="ORF">PAAG_12329</name>
</gene>